<gene>
    <name evidence="1" type="ORF">PHYSODRAFT_336870</name>
</gene>
<dbReference type="Proteomes" id="UP000002640">
    <property type="component" value="Unassembled WGS sequence"/>
</dbReference>
<evidence type="ECO:0000313" key="1">
    <source>
        <dbReference type="EMBL" id="EGZ12444.1"/>
    </source>
</evidence>
<dbReference type="EMBL" id="JH159157">
    <property type="protein sequence ID" value="EGZ12444.1"/>
    <property type="molecule type" value="Genomic_DNA"/>
</dbReference>
<dbReference type="AlphaFoldDB" id="G4ZWS0"/>
<keyword evidence="2" id="KW-1185">Reference proteome</keyword>
<sequence>MAVSLAVVKRVAARLEAMLVVDEASVAARRLAAFRDAGVPLPRPSPTHVDTPVGTRYLIDAEMQKALSTFVRRSCLSFEETVRLWRGQHAADARPNKALRGHHLAWLPHGYDKQALLLKVIADGVCHNFREGSTIPRQLSRNHKSANTLENALCRSIREGQDAGTYLVVDIDVAERWSVLSYSPFGCVPKADTDPALEARVIHDLSFPVSASVNDRSDPDELPQLIYEHIGAIARRIEISSSALRLRQSS</sequence>
<accession>G4ZWS0</accession>
<reference evidence="1 2" key="1">
    <citation type="journal article" date="2006" name="Science">
        <title>Phytophthora genome sequences uncover evolutionary origins and mechanisms of pathogenesis.</title>
        <authorList>
            <person name="Tyler B.M."/>
            <person name="Tripathy S."/>
            <person name="Zhang X."/>
            <person name="Dehal P."/>
            <person name="Jiang R.H."/>
            <person name="Aerts A."/>
            <person name="Arredondo F.D."/>
            <person name="Baxter L."/>
            <person name="Bensasson D."/>
            <person name="Beynon J.L."/>
            <person name="Chapman J."/>
            <person name="Damasceno C.M."/>
            <person name="Dorrance A.E."/>
            <person name="Dou D."/>
            <person name="Dickerman A.W."/>
            <person name="Dubchak I.L."/>
            <person name="Garbelotto M."/>
            <person name="Gijzen M."/>
            <person name="Gordon S.G."/>
            <person name="Govers F."/>
            <person name="Grunwald N.J."/>
            <person name="Huang W."/>
            <person name="Ivors K.L."/>
            <person name="Jones R.W."/>
            <person name="Kamoun S."/>
            <person name="Krampis K."/>
            <person name="Lamour K.H."/>
            <person name="Lee M.K."/>
            <person name="McDonald W.H."/>
            <person name="Medina M."/>
            <person name="Meijer H.J."/>
            <person name="Nordberg E.K."/>
            <person name="Maclean D.J."/>
            <person name="Ospina-Giraldo M.D."/>
            <person name="Morris P.F."/>
            <person name="Phuntumart V."/>
            <person name="Putnam N.H."/>
            <person name="Rash S."/>
            <person name="Rose J.K."/>
            <person name="Sakihama Y."/>
            <person name="Salamov A.A."/>
            <person name="Savidor A."/>
            <person name="Scheuring C.F."/>
            <person name="Smith B.M."/>
            <person name="Sobral B.W."/>
            <person name="Terry A."/>
            <person name="Torto-Alalibo T.A."/>
            <person name="Win J."/>
            <person name="Xu Z."/>
            <person name="Zhang H."/>
            <person name="Grigoriev I.V."/>
            <person name="Rokhsar D.S."/>
            <person name="Boore J.L."/>
        </authorList>
    </citation>
    <scope>NUCLEOTIDE SEQUENCE [LARGE SCALE GENOMIC DNA]</scope>
    <source>
        <strain evidence="1 2">P6497</strain>
    </source>
</reference>
<protein>
    <submittedName>
        <fullName evidence="1">Uncharacterized protein</fullName>
    </submittedName>
</protein>
<dbReference type="GeneID" id="20647275"/>
<organism evidence="1 2">
    <name type="scientific">Phytophthora sojae (strain P6497)</name>
    <name type="common">Soybean stem and root rot agent</name>
    <name type="synonym">Phytophthora megasperma f. sp. glycines</name>
    <dbReference type="NCBI Taxonomy" id="1094619"/>
    <lineage>
        <taxon>Eukaryota</taxon>
        <taxon>Sar</taxon>
        <taxon>Stramenopiles</taxon>
        <taxon>Oomycota</taxon>
        <taxon>Peronosporomycetes</taxon>
        <taxon>Peronosporales</taxon>
        <taxon>Peronosporaceae</taxon>
        <taxon>Phytophthora</taxon>
    </lineage>
</organism>
<dbReference type="KEGG" id="psoj:PHYSODRAFT_336870"/>
<dbReference type="RefSeq" id="XP_009532777.1">
    <property type="nucleotide sequence ID" value="XM_009534482.1"/>
</dbReference>
<evidence type="ECO:0000313" key="2">
    <source>
        <dbReference type="Proteomes" id="UP000002640"/>
    </source>
</evidence>
<dbReference type="InParanoid" id="G4ZWS0"/>
<name>G4ZWS0_PHYSP</name>
<proteinExistence type="predicted"/>
<dbReference type="SMR" id="G4ZWS0"/>